<dbReference type="Proteomes" id="UP001172101">
    <property type="component" value="Unassembled WGS sequence"/>
</dbReference>
<organism evidence="1 2">
    <name type="scientific">Lasiosphaeria miniovina</name>
    <dbReference type="NCBI Taxonomy" id="1954250"/>
    <lineage>
        <taxon>Eukaryota</taxon>
        <taxon>Fungi</taxon>
        <taxon>Dikarya</taxon>
        <taxon>Ascomycota</taxon>
        <taxon>Pezizomycotina</taxon>
        <taxon>Sordariomycetes</taxon>
        <taxon>Sordariomycetidae</taxon>
        <taxon>Sordariales</taxon>
        <taxon>Lasiosphaeriaceae</taxon>
        <taxon>Lasiosphaeria</taxon>
    </lineage>
</organism>
<sequence length="134" mass="14804">MVAAYVDLSGSDDPFELSNREADQDRAPYPPLDHKVLNHKYDPLDELTQDLQAWAGLRASILSFAVNSHTPLPARGGRGGNINTMGIVRGTYVSGFIWRAGFSAQGARVPGRHYKGVYTWCNNSSYCARFGYSF</sequence>
<evidence type="ECO:0000313" key="2">
    <source>
        <dbReference type="Proteomes" id="UP001172101"/>
    </source>
</evidence>
<comment type="caution">
    <text evidence="1">The sequence shown here is derived from an EMBL/GenBank/DDBJ whole genome shotgun (WGS) entry which is preliminary data.</text>
</comment>
<reference evidence="1" key="1">
    <citation type="submission" date="2023-06" db="EMBL/GenBank/DDBJ databases">
        <title>Genome-scale phylogeny and comparative genomics of the fungal order Sordariales.</title>
        <authorList>
            <consortium name="Lawrence Berkeley National Laboratory"/>
            <person name="Hensen N."/>
            <person name="Bonometti L."/>
            <person name="Westerberg I."/>
            <person name="Brannstrom I.O."/>
            <person name="Guillou S."/>
            <person name="Cros-Aarteil S."/>
            <person name="Calhoun S."/>
            <person name="Haridas S."/>
            <person name="Kuo A."/>
            <person name="Mondo S."/>
            <person name="Pangilinan J."/>
            <person name="Riley R."/>
            <person name="LaButti K."/>
            <person name="Andreopoulos B."/>
            <person name="Lipzen A."/>
            <person name="Chen C."/>
            <person name="Yanf M."/>
            <person name="Daum C."/>
            <person name="Ng V."/>
            <person name="Clum A."/>
            <person name="Steindorff A."/>
            <person name="Ohm R."/>
            <person name="Martin F."/>
            <person name="Silar P."/>
            <person name="Natvig D."/>
            <person name="Lalanne C."/>
            <person name="Gautier V."/>
            <person name="Ament-velasquez S.L."/>
            <person name="Kruys A."/>
            <person name="Hutchinson M.I."/>
            <person name="Powell A.J."/>
            <person name="Barry K."/>
            <person name="Miller A.N."/>
            <person name="Grigoriev I.V."/>
            <person name="Debuchy R."/>
            <person name="Gladieux P."/>
            <person name="Thoren M.H."/>
            <person name="Johannesson H."/>
        </authorList>
    </citation>
    <scope>NUCLEOTIDE SEQUENCE</scope>
    <source>
        <strain evidence="1">SMH2392-1A</strain>
    </source>
</reference>
<dbReference type="EMBL" id="JAUIRO010000005">
    <property type="protein sequence ID" value="KAK0712810.1"/>
    <property type="molecule type" value="Genomic_DNA"/>
</dbReference>
<protein>
    <submittedName>
        <fullName evidence="1">Uncharacterized protein</fullName>
    </submittedName>
</protein>
<gene>
    <name evidence="1" type="ORF">B0T26DRAFT_753000</name>
</gene>
<keyword evidence="2" id="KW-1185">Reference proteome</keyword>
<dbReference type="AlphaFoldDB" id="A0AA40ABR1"/>
<dbReference type="GeneID" id="85328877"/>
<accession>A0AA40ABR1</accession>
<dbReference type="RefSeq" id="XP_060294133.1">
    <property type="nucleotide sequence ID" value="XM_060445607.1"/>
</dbReference>
<name>A0AA40ABR1_9PEZI</name>
<proteinExistence type="predicted"/>
<evidence type="ECO:0000313" key="1">
    <source>
        <dbReference type="EMBL" id="KAK0712810.1"/>
    </source>
</evidence>